<dbReference type="Pfam" id="PF02365">
    <property type="entry name" value="NAM"/>
    <property type="match status" value="1"/>
</dbReference>
<feature type="transmembrane region" description="Helical" evidence="8">
    <location>
        <begin position="20"/>
        <end position="46"/>
    </location>
</feature>
<dbReference type="GO" id="GO:0003700">
    <property type="term" value="F:DNA-binding transcription factor activity"/>
    <property type="evidence" value="ECO:0007669"/>
    <property type="project" value="InterPro"/>
</dbReference>
<keyword evidence="3" id="KW-0805">Transcription regulation</keyword>
<evidence type="ECO:0000256" key="8">
    <source>
        <dbReference type="SAM" id="Phobius"/>
    </source>
</evidence>
<feature type="compositionally biased region" description="Basic and acidic residues" evidence="7">
    <location>
        <begin position="368"/>
        <end position="384"/>
    </location>
</feature>
<feature type="compositionally biased region" description="Basic and acidic residues" evidence="7">
    <location>
        <begin position="346"/>
        <end position="355"/>
    </location>
</feature>
<keyword evidence="8" id="KW-1133">Transmembrane helix</keyword>
<comment type="subcellular location">
    <subcellularLocation>
        <location evidence="1">Cytoplasm</location>
    </subcellularLocation>
</comment>
<sequence>MYNLNAIAGMAELSCYNVVALNACFAVFDLATIAFATIFLCSSLFLGQDNFRGNKIDGQDLILTVLRVPSLLLTAATANTPASYVFTKKLLQEAVKKPSQTKPRSSPADDDQGVADSTCTTQMIKIKKEPLTAPSYTVDMATAKPTQLIAYQQQKLSVKKPYVTVSPAFAPSAKLPSKLRSPAQAVRESMNTNTAPVRGGGTICWGPGRGGSDRGAGFVQNRSLGSRSANGFSGGVPPEDGDTGKTWERDRVSYGPSRESFRGGRNGCLVNGNAGERFDPGRPQVRVYGRRSGIGRGFDVKREGAGRDNWGAATDDFVARETEEGVNLNEKAFAFEKLDQKEGLAIESSKDKRNALNEAEEKEPEDNGSCKDLSKRRENTDKEERAKKAMTIIEFLKPTKGKRCHGRGRGPFRGGFDSNLSTYQSAPSIEDPTQFRTLAVNKKSLTVSSNSVADHINTNLAEHQMSASLQCPSCSQKFEQKPDWLGLPAGVKFDPTDQQLIEYLKAKVSTHGLSSHPLIDEFILTIEGEDGICYTHPEKLPGVTKDGLSKHFFHRPSMAYTTGTKKRLKIQMTEVNIEQGETGWHKTGKMKPVIVKGEQKGCKKIMVLYTNPGKNRKPEKTNWVMHQYHLGAKIEDEKEGEFVVSKIFYQTQPRQMNCSAVVGGLGEGGSGGVEGAGAKDTPSHPVYMATANPFDLLGDDDNDDPSQLIASHQQKFAVKKPALSVSASAAPSAKLPSKPLPPAQAVRESKNSNTAPVRGGTGRGGSVRGAGFVQNRYLAGRSTNGYSGGVPAEDGDAGKTLGRDRGSYDPPREAFRGGRNGGVVNGNAEERFDPGRPPRRVYERRSGTGRGFDMKRDGAGRGNWGTATDDFIAQETEKGVSLNEKDIASEKLEQKEGQTIDASKDKRDASSEAEEKKQEDNEMTLEEYEKVKEEKRKALLSMKVAERKVQFDEEFKDMQQLSIKKGNDDVFIKLGSDKDLSKRRENTEKEERAKKAITINEFLKPTEGERRYSPGGFGRGRGRGSFRGGHVTNDLSSASQAAPLIEDPTQFPTLGGK</sequence>
<keyword evidence="11" id="KW-1185">Reference proteome</keyword>
<proteinExistence type="predicted"/>
<feature type="compositionally biased region" description="Gly residues" evidence="7">
    <location>
        <begin position="759"/>
        <end position="768"/>
    </location>
</feature>
<evidence type="ECO:0000259" key="9">
    <source>
        <dbReference type="PROSITE" id="PS51005"/>
    </source>
</evidence>
<evidence type="ECO:0000256" key="7">
    <source>
        <dbReference type="SAM" id="MobiDB-lite"/>
    </source>
</evidence>
<dbReference type="InterPro" id="IPR036093">
    <property type="entry name" value="NAC_dom_sf"/>
</dbReference>
<evidence type="ECO:0000256" key="4">
    <source>
        <dbReference type="ARBA" id="ARBA00023125"/>
    </source>
</evidence>
<keyword evidence="8" id="KW-0472">Membrane</keyword>
<protein>
    <recommendedName>
        <fullName evidence="9">NAC domain-containing protein</fullName>
    </recommendedName>
</protein>
<evidence type="ECO:0000313" key="10">
    <source>
        <dbReference type="EMBL" id="KAH0453778.1"/>
    </source>
</evidence>
<keyword evidence="2" id="KW-0963">Cytoplasm</keyword>
<dbReference type="PANTHER" id="PTHR31079">
    <property type="entry name" value="NAC DOMAIN-CONTAINING PROTEIN 73"/>
    <property type="match status" value="1"/>
</dbReference>
<dbReference type="PROSITE" id="PS51005">
    <property type="entry name" value="NAC"/>
    <property type="match status" value="1"/>
</dbReference>
<reference evidence="10 11" key="1">
    <citation type="journal article" date="2021" name="Hortic Res">
        <title>Chromosome-scale assembly of the Dendrobium chrysotoxum genome enhances the understanding of orchid evolution.</title>
        <authorList>
            <person name="Zhang Y."/>
            <person name="Zhang G.Q."/>
            <person name="Zhang D."/>
            <person name="Liu X.D."/>
            <person name="Xu X.Y."/>
            <person name="Sun W.H."/>
            <person name="Yu X."/>
            <person name="Zhu X."/>
            <person name="Wang Z.W."/>
            <person name="Zhao X."/>
            <person name="Zhong W.Y."/>
            <person name="Chen H."/>
            <person name="Yin W.L."/>
            <person name="Huang T."/>
            <person name="Niu S.C."/>
            <person name="Liu Z.J."/>
        </authorList>
    </citation>
    <scope>NUCLEOTIDE SEQUENCE [LARGE SCALE GENOMIC DNA]</scope>
    <source>
        <strain evidence="10">Lindl</strain>
    </source>
</reference>
<accession>A0AAV7GDG6</accession>
<dbReference type="Pfam" id="PF04774">
    <property type="entry name" value="HABP4_PAI-RBP1"/>
    <property type="match status" value="2"/>
</dbReference>
<evidence type="ECO:0000256" key="5">
    <source>
        <dbReference type="ARBA" id="ARBA00023163"/>
    </source>
</evidence>
<dbReference type="Pfam" id="PF09598">
    <property type="entry name" value="Stm1_N"/>
    <property type="match status" value="1"/>
</dbReference>
<feature type="compositionally biased region" description="Basic and acidic residues" evidence="7">
    <location>
        <begin position="801"/>
        <end position="816"/>
    </location>
</feature>
<dbReference type="InterPro" id="IPR044799">
    <property type="entry name" value="SOG1-like"/>
</dbReference>
<dbReference type="InterPro" id="IPR003441">
    <property type="entry name" value="NAC-dom"/>
</dbReference>
<evidence type="ECO:0000256" key="3">
    <source>
        <dbReference type="ARBA" id="ARBA00023015"/>
    </source>
</evidence>
<dbReference type="InterPro" id="IPR019084">
    <property type="entry name" value="STM1-like_N"/>
</dbReference>
<dbReference type="Gene3D" id="2.170.150.80">
    <property type="entry name" value="NAC domain"/>
    <property type="match status" value="1"/>
</dbReference>
<dbReference type="FunFam" id="2.170.150.80:FF:000009">
    <property type="entry name" value="NAC domain-containing protein 8"/>
    <property type="match status" value="1"/>
</dbReference>
<feature type="region of interest" description="Disordered" evidence="7">
    <location>
        <begin position="346"/>
        <end position="384"/>
    </location>
</feature>
<name>A0AAV7GDG6_DENCH</name>
<organism evidence="10 11">
    <name type="scientific">Dendrobium chrysotoxum</name>
    <name type="common">Orchid</name>
    <dbReference type="NCBI Taxonomy" id="161865"/>
    <lineage>
        <taxon>Eukaryota</taxon>
        <taxon>Viridiplantae</taxon>
        <taxon>Streptophyta</taxon>
        <taxon>Embryophyta</taxon>
        <taxon>Tracheophyta</taxon>
        <taxon>Spermatophyta</taxon>
        <taxon>Magnoliopsida</taxon>
        <taxon>Liliopsida</taxon>
        <taxon>Asparagales</taxon>
        <taxon>Orchidaceae</taxon>
        <taxon>Epidendroideae</taxon>
        <taxon>Malaxideae</taxon>
        <taxon>Dendrobiinae</taxon>
        <taxon>Dendrobium</taxon>
    </lineage>
</organism>
<dbReference type="EMBL" id="JAGFBR010000016">
    <property type="protein sequence ID" value="KAH0453778.1"/>
    <property type="molecule type" value="Genomic_DNA"/>
</dbReference>
<feature type="region of interest" description="Disordered" evidence="7">
    <location>
        <begin position="1005"/>
        <end position="1057"/>
    </location>
</feature>
<feature type="compositionally biased region" description="Basic and acidic residues" evidence="7">
    <location>
        <begin position="828"/>
        <end position="859"/>
    </location>
</feature>
<feature type="region of interest" description="Disordered" evidence="7">
    <location>
        <begin position="225"/>
        <end position="249"/>
    </location>
</feature>
<dbReference type="Proteomes" id="UP000775213">
    <property type="component" value="Unassembled WGS sequence"/>
</dbReference>
<evidence type="ECO:0000256" key="1">
    <source>
        <dbReference type="ARBA" id="ARBA00004496"/>
    </source>
</evidence>
<comment type="caution">
    <text evidence="10">The sequence shown here is derived from an EMBL/GenBank/DDBJ whole genome shotgun (WGS) entry which is preliminary data.</text>
</comment>
<feature type="region of interest" description="Disordered" evidence="7">
    <location>
        <begin position="96"/>
        <end position="115"/>
    </location>
</feature>
<feature type="compositionally biased region" description="Gly residues" evidence="7">
    <location>
        <begin position="1015"/>
        <end position="1027"/>
    </location>
</feature>
<gene>
    <name evidence="10" type="ORF">IEQ34_018102</name>
</gene>
<feature type="domain" description="NAC" evidence="9">
    <location>
        <begin position="487"/>
        <end position="650"/>
    </location>
</feature>
<keyword evidence="8" id="KW-0812">Transmembrane</keyword>
<dbReference type="GO" id="GO:0005634">
    <property type="term" value="C:nucleus"/>
    <property type="evidence" value="ECO:0007669"/>
    <property type="project" value="TreeGrafter"/>
</dbReference>
<evidence type="ECO:0000256" key="2">
    <source>
        <dbReference type="ARBA" id="ARBA00022490"/>
    </source>
</evidence>
<keyword evidence="4" id="KW-0238">DNA-binding</keyword>
<dbReference type="SUPFAM" id="SSF101941">
    <property type="entry name" value="NAC domain"/>
    <property type="match status" value="1"/>
</dbReference>
<evidence type="ECO:0000256" key="6">
    <source>
        <dbReference type="ARBA" id="ARBA00023242"/>
    </source>
</evidence>
<dbReference type="GO" id="GO:0005737">
    <property type="term" value="C:cytoplasm"/>
    <property type="evidence" value="ECO:0007669"/>
    <property type="project" value="UniProtKB-SubCell"/>
</dbReference>
<evidence type="ECO:0000313" key="11">
    <source>
        <dbReference type="Proteomes" id="UP000775213"/>
    </source>
</evidence>
<dbReference type="AlphaFoldDB" id="A0AAV7GDG6"/>
<feature type="region of interest" description="Disordered" evidence="7">
    <location>
        <begin position="729"/>
        <end position="926"/>
    </location>
</feature>
<dbReference type="SMART" id="SM01233">
    <property type="entry name" value="HABP4_PAI-RBP1"/>
    <property type="match status" value="2"/>
</dbReference>
<feature type="compositionally biased region" description="Basic and acidic residues" evidence="7">
    <location>
        <begin position="875"/>
        <end position="920"/>
    </location>
</feature>
<dbReference type="PANTHER" id="PTHR31079:SF31">
    <property type="entry name" value="NAC DOMAIN-CONTAINING PROTEIN 75"/>
    <property type="match status" value="1"/>
</dbReference>
<dbReference type="InterPro" id="IPR006861">
    <property type="entry name" value="HABP4_PAIRBP1-bd"/>
</dbReference>
<keyword evidence="6" id="KW-0539">Nucleus</keyword>
<keyword evidence="5" id="KW-0804">Transcription</keyword>
<dbReference type="GO" id="GO:0000976">
    <property type="term" value="F:transcription cis-regulatory region binding"/>
    <property type="evidence" value="ECO:0007669"/>
    <property type="project" value="TreeGrafter"/>
</dbReference>